<gene>
    <name evidence="2" type="ORF">K450DRAFT_254275</name>
</gene>
<proteinExistence type="predicted"/>
<comment type="caution">
    <text evidence="2">The sequence shown here is derived from an EMBL/GenBank/DDBJ whole genome shotgun (WGS) entry which is preliminary data.</text>
</comment>
<organism evidence="2 3">
    <name type="scientific">Umbelopsis ramanniana AG</name>
    <dbReference type="NCBI Taxonomy" id="1314678"/>
    <lineage>
        <taxon>Eukaryota</taxon>
        <taxon>Fungi</taxon>
        <taxon>Fungi incertae sedis</taxon>
        <taxon>Mucoromycota</taxon>
        <taxon>Mucoromycotina</taxon>
        <taxon>Umbelopsidomycetes</taxon>
        <taxon>Umbelopsidales</taxon>
        <taxon>Umbelopsidaceae</taxon>
        <taxon>Umbelopsis</taxon>
    </lineage>
</organism>
<evidence type="ECO:0000256" key="1">
    <source>
        <dbReference type="SAM" id="MobiDB-lite"/>
    </source>
</evidence>
<evidence type="ECO:0000313" key="3">
    <source>
        <dbReference type="Proteomes" id="UP001206595"/>
    </source>
</evidence>
<reference evidence="2" key="2">
    <citation type="journal article" date="2022" name="Proc. Natl. Acad. Sci. U.S.A.">
        <title>Diploid-dominant life cycles characterize the early evolution of Fungi.</title>
        <authorList>
            <person name="Amses K.R."/>
            <person name="Simmons D.R."/>
            <person name="Longcore J.E."/>
            <person name="Mondo S.J."/>
            <person name="Seto K."/>
            <person name="Jeronimo G.H."/>
            <person name="Bonds A.E."/>
            <person name="Quandt C.A."/>
            <person name="Davis W.J."/>
            <person name="Chang Y."/>
            <person name="Federici B.A."/>
            <person name="Kuo A."/>
            <person name="LaButti K."/>
            <person name="Pangilinan J."/>
            <person name="Andreopoulos W."/>
            <person name="Tritt A."/>
            <person name="Riley R."/>
            <person name="Hundley H."/>
            <person name="Johnson J."/>
            <person name="Lipzen A."/>
            <person name="Barry K."/>
            <person name="Lang B.F."/>
            <person name="Cuomo C.A."/>
            <person name="Buchler N.E."/>
            <person name="Grigoriev I.V."/>
            <person name="Spatafora J.W."/>
            <person name="Stajich J.E."/>
            <person name="James T.Y."/>
        </authorList>
    </citation>
    <scope>NUCLEOTIDE SEQUENCE</scope>
    <source>
        <strain evidence="2">AG</strain>
    </source>
</reference>
<keyword evidence="3" id="KW-1185">Reference proteome</keyword>
<protein>
    <submittedName>
        <fullName evidence="2">Uncharacterized protein</fullName>
    </submittedName>
</protein>
<feature type="compositionally biased region" description="Polar residues" evidence="1">
    <location>
        <begin position="1"/>
        <end position="23"/>
    </location>
</feature>
<dbReference type="AlphaFoldDB" id="A0AAD5HAC3"/>
<dbReference type="Proteomes" id="UP001206595">
    <property type="component" value="Unassembled WGS sequence"/>
</dbReference>
<dbReference type="GeneID" id="75916520"/>
<name>A0AAD5HAC3_UMBRA</name>
<accession>A0AAD5HAC3</accession>
<feature type="region of interest" description="Disordered" evidence="1">
    <location>
        <begin position="1"/>
        <end position="31"/>
    </location>
</feature>
<evidence type="ECO:0000313" key="2">
    <source>
        <dbReference type="EMBL" id="KAI8576930.1"/>
    </source>
</evidence>
<sequence>MASHSPILSQHGHSSSPRSTTKSKASHEARIKRLKVGRACFTCRQKKIKVMHL</sequence>
<dbReference type="EMBL" id="MU620947">
    <property type="protein sequence ID" value="KAI8576930.1"/>
    <property type="molecule type" value="Genomic_DNA"/>
</dbReference>
<dbReference type="RefSeq" id="XP_051441934.1">
    <property type="nucleotide sequence ID" value="XM_051591177.1"/>
</dbReference>
<reference evidence="2" key="1">
    <citation type="submission" date="2021-06" db="EMBL/GenBank/DDBJ databases">
        <authorList>
            <consortium name="DOE Joint Genome Institute"/>
            <person name="Mondo S.J."/>
            <person name="Amses K.R."/>
            <person name="Simmons D.R."/>
            <person name="Longcore J.E."/>
            <person name="Seto K."/>
            <person name="Alves G.H."/>
            <person name="Bonds A.E."/>
            <person name="Quandt C.A."/>
            <person name="Davis W.J."/>
            <person name="Chang Y."/>
            <person name="Letcher P.M."/>
            <person name="Powell M.J."/>
            <person name="Kuo A."/>
            <person name="Labutti K."/>
            <person name="Pangilinan J."/>
            <person name="Andreopoulos W."/>
            <person name="Tritt A."/>
            <person name="Riley R."/>
            <person name="Hundley H."/>
            <person name="Johnson J."/>
            <person name="Lipzen A."/>
            <person name="Barry K."/>
            <person name="Berbee M.L."/>
            <person name="Buchler N.E."/>
            <person name="Grigoriev I.V."/>
            <person name="Spatafora J.W."/>
            <person name="Stajich J.E."/>
            <person name="James T.Y."/>
        </authorList>
    </citation>
    <scope>NUCLEOTIDE SEQUENCE</scope>
    <source>
        <strain evidence="2">AG</strain>
    </source>
</reference>